<accession>A0ABD3XJM8</accession>
<evidence type="ECO:0000313" key="4">
    <source>
        <dbReference type="EMBL" id="KAL3886464.1"/>
    </source>
</evidence>
<sequence length="441" mass="49763">MEYLSALSIKKYHLQLDSKCFKDALFRTHSAPSNVFWLQTPNADLQESLAMKQLNQSKQSRKVRFSESAEIIVTDAFTDLDKFKNREETSRGKKEKNNENNNIDGSLSRQTNDYIVCPQLMPTRMADDGSDFDQIIEIGHDNVLFECDNDIIDERGMYIENSFGRKGKDIGEYHEATSVSLDSKGRVLVTDMVNNRVQLCKDDGNTIKVYSVDEMIEPWATCYTNEGHFAVTSRRGKCVFVISADGDVINKFGNNIFQCPSGIAIDKSGRFIVTDIEADRVSIHDINGDFIQYLGDPNDTKQKFSKPRYIHCSVRGDYIISDSGNHCLKVFDSCGNFVSCIGSFGKGDGHLKFPYGICTDPLGDILVADHYNKRISMFSREGQFVRHIVTSKHGLQRPQGIVLTPDLRLFVSHGIIQANEIVVFKLYGYSGNEFQTAMTYV</sequence>
<keyword evidence="1" id="KW-0677">Repeat</keyword>
<evidence type="ECO:0000256" key="1">
    <source>
        <dbReference type="ARBA" id="ARBA00022737"/>
    </source>
</evidence>
<dbReference type="Gene3D" id="2.40.10.500">
    <property type="match status" value="1"/>
</dbReference>
<dbReference type="PANTHER" id="PTHR24104:SF57">
    <property type="entry name" value="BEE-MILK PROTEIN"/>
    <property type="match status" value="1"/>
</dbReference>
<dbReference type="PANTHER" id="PTHR24104">
    <property type="entry name" value="E3 UBIQUITIN-PROTEIN LIGASE NHLRC1-RELATED"/>
    <property type="match status" value="1"/>
</dbReference>
<organism evidence="4 5">
    <name type="scientific">Sinanodonta woodiana</name>
    <name type="common">Chinese pond mussel</name>
    <name type="synonym">Anodonta woodiana</name>
    <dbReference type="NCBI Taxonomy" id="1069815"/>
    <lineage>
        <taxon>Eukaryota</taxon>
        <taxon>Metazoa</taxon>
        <taxon>Spiralia</taxon>
        <taxon>Lophotrochozoa</taxon>
        <taxon>Mollusca</taxon>
        <taxon>Bivalvia</taxon>
        <taxon>Autobranchia</taxon>
        <taxon>Heteroconchia</taxon>
        <taxon>Palaeoheterodonta</taxon>
        <taxon>Unionida</taxon>
        <taxon>Unionoidea</taxon>
        <taxon>Unionidae</taxon>
        <taxon>Unioninae</taxon>
        <taxon>Sinanodonta</taxon>
    </lineage>
</organism>
<dbReference type="PROSITE" id="PS51125">
    <property type="entry name" value="NHL"/>
    <property type="match status" value="2"/>
</dbReference>
<dbReference type="Gene3D" id="2.120.10.30">
    <property type="entry name" value="TolB, C-terminal domain"/>
    <property type="match status" value="1"/>
</dbReference>
<dbReference type="AlphaFoldDB" id="A0ABD3XJM8"/>
<gene>
    <name evidence="4" type="ORF">ACJMK2_026449</name>
</gene>
<dbReference type="EMBL" id="JBJQND010000002">
    <property type="protein sequence ID" value="KAL3886464.1"/>
    <property type="molecule type" value="Genomic_DNA"/>
</dbReference>
<feature type="repeat" description="NHL" evidence="2">
    <location>
        <begin position="246"/>
        <end position="334"/>
    </location>
</feature>
<dbReference type="InterPro" id="IPR001258">
    <property type="entry name" value="NHL_repeat"/>
</dbReference>
<dbReference type="GO" id="GO:0008270">
    <property type="term" value="F:zinc ion binding"/>
    <property type="evidence" value="ECO:0007669"/>
    <property type="project" value="UniProtKB-KW"/>
</dbReference>
<evidence type="ECO:0000256" key="2">
    <source>
        <dbReference type="PROSITE-ProRule" id="PRU00504"/>
    </source>
</evidence>
<evidence type="ECO:0000256" key="3">
    <source>
        <dbReference type="SAM" id="MobiDB-lite"/>
    </source>
</evidence>
<feature type="repeat" description="NHL" evidence="2">
    <location>
        <begin position="338"/>
        <end position="381"/>
    </location>
</feature>
<reference evidence="4 5" key="1">
    <citation type="submission" date="2024-11" db="EMBL/GenBank/DDBJ databases">
        <title>Chromosome-level genome assembly of the freshwater bivalve Anodonta woodiana.</title>
        <authorList>
            <person name="Chen X."/>
        </authorList>
    </citation>
    <scope>NUCLEOTIDE SEQUENCE [LARGE SCALE GENOMIC DNA]</scope>
    <source>
        <strain evidence="4">MN2024</strain>
        <tissue evidence="4">Gills</tissue>
    </source>
</reference>
<dbReference type="Pfam" id="PF01436">
    <property type="entry name" value="NHL"/>
    <property type="match status" value="1"/>
</dbReference>
<comment type="caution">
    <text evidence="4">The sequence shown here is derived from an EMBL/GenBank/DDBJ whole genome shotgun (WGS) entry which is preliminary data.</text>
</comment>
<feature type="region of interest" description="Disordered" evidence="3">
    <location>
        <begin position="86"/>
        <end position="107"/>
    </location>
</feature>
<protein>
    <submittedName>
        <fullName evidence="4">Uncharacterized protein</fullName>
    </submittedName>
</protein>
<evidence type="ECO:0000313" key="5">
    <source>
        <dbReference type="Proteomes" id="UP001634394"/>
    </source>
</evidence>
<dbReference type="InterPro" id="IPR050952">
    <property type="entry name" value="TRIM-NHL_E3_ligases"/>
</dbReference>
<dbReference type="InterPro" id="IPR011042">
    <property type="entry name" value="6-blade_b-propeller_TolB-like"/>
</dbReference>
<dbReference type="SUPFAM" id="SSF101898">
    <property type="entry name" value="NHL repeat"/>
    <property type="match status" value="1"/>
</dbReference>
<dbReference type="CDD" id="cd05819">
    <property type="entry name" value="NHL"/>
    <property type="match status" value="1"/>
</dbReference>
<feature type="compositionally biased region" description="Basic and acidic residues" evidence="3">
    <location>
        <begin position="86"/>
        <end position="98"/>
    </location>
</feature>
<proteinExistence type="predicted"/>
<name>A0ABD3XJM8_SINWO</name>
<keyword evidence="5" id="KW-1185">Reference proteome</keyword>
<dbReference type="Proteomes" id="UP001634394">
    <property type="component" value="Unassembled WGS sequence"/>
</dbReference>